<proteinExistence type="predicted"/>
<evidence type="ECO:0000256" key="4">
    <source>
        <dbReference type="ARBA" id="ARBA00012458"/>
    </source>
</evidence>
<dbReference type="GO" id="GO:0004156">
    <property type="term" value="F:dihydropteroate synthase activity"/>
    <property type="evidence" value="ECO:0007669"/>
    <property type="project" value="UniProtKB-EC"/>
</dbReference>
<evidence type="ECO:0000256" key="8">
    <source>
        <dbReference type="ARBA" id="ARBA00022909"/>
    </source>
</evidence>
<evidence type="ECO:0000313" key="11">
    <source>
        <dbReference type="Proteomes" id="UP001193734"/>
    </source>
</evidence>
<name>A0ABX2AWE0_9BACT</name>
<comment type="caution">
    <text evidence="10">The sequence shown here is derived from an EMBL/GenBank/DDBJ whole genome shotgun (WGS) entry which is preliminary data.</text>
</comment>
<evidence type="ECO:0000256" key="7">
    <source>
        <dbReference type="ARBA" id="ARBA00022842"/>
    </source>
</evidence>
<dbReference type="GeneID" id="82157698"/>
<dbReference type="InterPro" id="IPR045031">
    <property type="entry name" value="DHP_synth-like"/>
</dbReference>
<dbReference type="Proteomes" id="UP001193734">
    <property type="component" value="Unassembled WGS sequence"/>
</dbReference>
<dbReference type="PROSITE" id="PS50972">
    <property type="entry name" value="PTERIN_BINDING"/>
    <property type="match status" value="1"/>
</dbReference>
<evidence type="ECO:0000259" key="9">
    <source>
        <dbReference type="PROSITE" id="PS50972"/>
    </source>
</evidence>
<organism evidence="10 11">
    <name type="scientific">Xylanibacter rodentium</name>
    <dbReference type="NCBI Taxonomy" id="2736289"/>
    <lineage>
        <taxon>Bacteria</taxon>
        <taxon>Pseudomonadati</taxon>
        <taxon>Bacteroidota</taxon>
        <taxon>Bacteroidia</taxon>
        <taxon>Bacteroidales</taxon>
        <taxon>Prevotellaceae</taxon>
        <taxon>Xylanibacter</taxon>
    </lineage>
</organism>
<evidence type="ECO:0000256" key="2">
    <source>
        <dbReference type="ARBA" id="ARBA00001946"/>
    </source>
</evidence>
<comment type="cofactor">
    <cofactor evidence="2">
        <name>Mg(2+)</name>
        <dbReference type="ChEBI" id="CHEBI:18420"/>
    </cofactor>
</comment>
<sequence length="292" mass="31186">MTQPVNYTINVHGTLIDLGRPQVMGILNVTPDSFYAGSRKQTEREIAERACRIVEEGGSIVDVGAFSTRPGAPVVSEAEEMERLRRGLATVRRVLPDAVLSVDTFRPDVARMAVEEYGVGIINDVSEGNVGGAFGGTDASVYENRGLAASGVPAMFAMVARLGVPYILMSLKPTLPEMLKAFAAEVQQLRDLGVKDIILDPGFGFGKTLEQNYAVIAGLDRMLCLGLPVLVGVSRKSMVWKLLGGGADDALTGTTVLHALALERGASILRVHDVRQAVEAVAVVGQMMSEEF</sequence>
<dbReference type="EMBL" id="JABKKE010000011">
    <property type="protein sequence ID" value="NPE14258.1"/>
    <property type="molecule type" value="Genomic_DNA"/>
</dbReference>
<keyword evidence="5 10" id="KW-0808">Transferase</keyword>
<keyword evidence="11" id="KW-1185">Reference proteome</keyword>
<evidence type="ECO:0000256" key="1">
    <source>
        <dbReference type="ARBA" id="ARBA00000012"/>
    </source>
</evidence>
<evidence type="ECO:0000256" key="3">
    <source>
        <dbReference type="ARBA" id="ARBA00004763"/>
    </source>
</evidence>
<dbReference type="EC" id="2.5.1.15" evidence="4"/>
<evidence type="ECO:0000256" key="6">
    <source>
        <dbReference type="ARBA" id="ARBA00022723"/>
    </source>
</evidence>
<dbReference type="SUPFAM" id="SSF51717">
    <property type="entry name" value="Dihydropteroate synthetase-like"/>
    <property type="match status" value="1"/>
</dbReference>
<dbReference type="RefSeq" id="WP_172177526.1">
    <property type="nucleotide sequence ID" value="NZ_CASGIA010000028.1"/>
</dbReference>
<keyword evidence="7" id="KW-0460">Magnesium</keyword>
<dbReference type="InterPro" id="IPR011005">
    <property type="entry name" value="Dihydropteroate_synth-like_sf"/>
</dbReference>
<comment type="pathway">
    <text evidence="3">Cofactor biosynthesis; tetrahydrofolate biosynthesis; 7,8-dihydrofolate from 2-amino-4-hydroxy-6-hydroxymethyl-7,8-dihydropteridine diphosphate and 4-aminobenzoate: step 1/2.</text>
</comment>
<keyword evidence="8" id="KW-0289">Folate biosynthesis</keyword>
<dbReference type="Gene3D" id="3.20.20.20">
    <property type="entry name" value="Dihydropteroate synthase-like"/>
    <property type="match status" value="1"/>
</dbReference>
<comment type="catalytic activity">
    <reaction evidence="1">
        <text>(7,8-dihydropterin-6-yl)methyl diphosphate + 4-aminobenzoate = 7,8-dihydropteroate + diphosphate</text>
        <dbReference type="Rhea" id="RHEA:19949"/>
        <dbReference type="ChEBI" id="CHEBI:17836"/>
        <dbReference type="ChEBI" id="CHEBI:17839"/>
        <dbReference type="ChEBI" id="CHEBI:33019"/>
        <dbReference type="ChEBI" id="CHEBI:72950"/>
        <dbReference type="EC" id="2.5.1.15"/>
    </reaction>
</comment>
<dbReference type="NCBIfam" id="TIGR01496">
    <property type="entry name" value="DHPS"/>
    <property type="match status" value="1"/>
</dbReference>
<gene>
    <name evidence="10" type="primary">folP</name>
    <name evidence="10" type="ORF">HPS55_07945</name>
</gene>
<accession>A0ABX2AWE0</accession>
<feature type="domain" description="Pterin-binding" evidence="9">
    <location>
        <begin position="21"/>
        <end position="282"/>
    </location>
</feature>
<dbReference type="Pfam" id="PF00809">
    <property type="entry name" value="Pterin_bind"/>
    <property type="match status" value="1"/>
</dbReference>
<dbReference type="InterPro" id="IPR006390">
    <property type="entry name" value="DHP_synth_dom"/>
</dbReference>
<dbReference type="PANTHER" id="PTHR20941:SF1">
    <property type="entry name" value="FOLIC ACID SYNTHESIS PROTEIN FOL1"/>
    <property type="match status" value="1"/>
</dbReference>
<keyword evidence="6" id="KW-0479">Metal-binding</keyword>
<evidence type="ECO:0000313" key="10">
    <source>
        <dbReference type="EMBL" id="NPE14258.1"/>
    </source>
</evidence>
<reference evidence="10 11" key="1">
    <citation type="submission" date="2020-05" db="EMBL/GenBank/DDBJ databases">
        <title>Distinct polysaccharide utilization as determinants for interspecies competition between intestinal Prevotella spp.</title>
        <authorList>
            <person name="Galvez E.J.C."/>
            <person name="Iljazovic A."/>
            <person name="Strowig T."/>
        </authorList>
    </citation>
    <scope>NUCLEOTIDE SEQUENCE [LARGE SCALE GENOMIC DNA]</scope>
    <source>
        <strain evidence="10 11">PROD</strain>
    </source>
</reference>
<protein>
    <recommendedName>
        <fullName evidence="4">dihydropteroate synthase</fullName>
        <ecNumber evidence="4">2.5.1.15</ecNumber>
    </recommendedName>
</protein>
<evidence type="ECO:0000256" key="5">
    <source>
        <dbReference type="ARBA" id="ARBA00022679"/>
    </source>
</evidence>
<dbReference type="PANTHER" id="PTHR20941">
    <property type="entry name" value="FOLATE SYNTHESIS PROTEINS"/>
    <property type="match status" value="1"/>
</dbReference>
<dbReference type="InterPro" id="IPR000489">
    <property type="entry name" value="Pterin-binding_dom"/>
</dbReference>